<gene>
    <name evidence="6" type="ORF">C2845_PM07G04070</name>
</gene>
<evidence type="ECO:0000313" key="6">
    <source>
        <dbReference type="EMBL" id="RLN22325.1"/>
    </source>
</evidence>
<dbReference type="GO" id="GO:0003712">
    <property type="term" value="F:transcription coregulator activity"/>
    <property type="evidence" value="ECO:0007669"/>
    <property type="project" value="InterPro"/>
</dbReference>
<reference evidence="7" key="1">
    <citation type="journal article" date="2019" name="Nat. Commun.">
        <title>The genome of broomcorn millet.</title>
        <authorList>
            <person name="Zou C."/>
            <person name="Miki D."/>
            <person name="Li D."/>
            <person name="Tang Q."/>
            <person name="Xiao L."/>
            <person name="Rajput S."/>
            <person name="Deng P."/>
            <person name="Jia W."/>
            <person name="Huang R."/>
            <person name="Zhang M."/>
            <person name="Sun Y."/>
            <person name="Hu J."/>
            <person name="Fu X."/>
            <person name="Schnable P.S."/>
            <person name="Li F."/>
            <person name="Zhang H."/>
            <person name="Feng B."/>
            <person name="Zhu X."/>
            <person name="Liu R."/>
            <person name="Schnable J.C."/>
            <person name="Zhu J.-K."/>
            <person name="Zhang H."/>
        </authorList>
    </citation>
    <scope>NUCLEOTIDE SEQUENCE [LARGE SCALE GENOMIC DNA]</scope>
</reference>
<keyword evidence="5" id="KW-0539">Nucleus</keyword>
<accession>A0A3L6SJK5</accession>
<name>A0A3L6SJK5_PANMI</name>
<evidence type="ECO:0000256" key="4">
    <source>
        <dbReference type="ARBA" id="ARBA00023163"/>
    </source>
</evidence>
<dbReference type="GO" id="GO:0006357">
    <property type="term" value="P:regulation of transcription by RNA polymerase II"/>
    <property type="evidence" value="ECO:0007669"/>
    <property type="project" value="InterPro"/>
</dbReference>
<dbReference type="OrthoDB" id="2020583at2759"/>
<dbReference type="Proteomes" id="UP000275267">
    <property type="component" value="Unassembled WGS sequence"/>
</dbReference>
<organism evidence="6 7">
    <name type="scientific">Panicum miliaceum</name>
    <name type="common">Proso millet</name>
    <name type="synonym">Broomcorn millet</name>
    <dbReference type="NCBI Taxonomy" id="4540"/>
    <lineage>
        <taxon>Eukaryota</taxon>
        <taxon>Viridiplantae</taxon>
        <taxon>Streptophyta</taxon>
        <taxon>Embryophyta</taxon>
        <taxon>Tracheophyta</taxon>
        <taxon>Spermatophyta</taxon>
        <taxon>Magnoliopsida</taxon>
        <taxon>Liliopsida</taxon>
        <taxon>Poales</taxon>
        <taxon>Poaceae</taxon>
        <taxon>PACMAD clade</taxon>
        <taxon>Panicoideae</taxon>
        <taxon>Panicodae</taxon>
        <taxon>Paniceae</taxon>
        <taxon>Panicinae</taxon>
        <taxon>Panicum</taxon>
        <taxon>Panicum sect. Panicum</taxon>
    </lineage>
</organism>
<sequence>MEKGDVLVDLDKLPIKRLEAIDEAGNEHYPPDTSNEEQRLAAIRRIDFSWVIEKDAKKAKKAAEADTAQQAWPWQGLMESLQQAQQELSVVIDLIGTVEANDAVAVASTTKPKSQPNEILVDMAVSAATKLQRLRHLSRYFKQSAKTMEQQFQKETRFYNSLIRLQQNWKVKRQRVFDMVIRETFTQSQGINVTGMCEDFLQLAIGQECSLCLSLVPSGQNSDSETVGQEDHMDLEYYGNLAVATVNGKHDSLNKDLRRFPNPKGLEIYLLHMFHENIVKKIREKSRLVVRYLSPAQAAPEECGLLGHFCMTVAHKIFSNKVHLELESVVSRVPYLHLCSLPTWHSRTSSWSLCLKVPQPILAADRITKPSDNNELKYKSRSQFNTKVILKDGQISLMGEGSPSIAGSLTGKASDGHLINSYNCDLEDLPMMLLQQVASQVIHWLHEEAVVLGMNVTRDFLCLYFDLDQGETLGLVAHVDPDDSYGCISWYLTVDHPMEEGKMPADNPELEKHKFLGYLSLEVLYSTLMDLIKFCSTGVQH</sequence>
<evidence type="ECO:0000256" key="5">
    <source>
        <dbReference type="ARBA" id="ARBA00023242"/>
    </source>
</evidence>
<keyword evidence="7" id="KW-1185">Reference proteome</keyword>
<comment type="caution">
    <text evidence="6">The sequence shown here is derived from an EMBL/GenBank/DDBJ whole genome shotgun (WGS) entry which is preliminary data.</text>
</comment>
<comment type="subcellular location">
    <subcellularLocation>
        <location evidence="1">Nucleus</location>
    </subcellularLocation>
</comment>
<dbReference type="STRING" id="4540.A0A3L6SJK5"/>
<proteinExistence type="inferred from homology"/>
<dbReference type="PANTHER" id="PTHR13114:SF7">
    <property type="entry name" value="MEDIATOR OF RNA POLYMERASE II TRANSCRIPTION SUBUNIT 17"/>
    <property type="match status" value="1"/>
</dbReference>
<comment type="similarity">
    <text evidence="2">Belongs to the Mediator complex subunit 17 family.</text>
</comment>
<keyword evidence="3" id="KW-0805">Transcription regulation</keyword>
<dbReference type="GO" id="GO:0070847">
    <property type="term" value="C:core mediator complex"/>
    <property type="evidence" value="ECO:0007669"/>
    <property type="project" value="TreeGrafter"/>
</dbReference>
<dbReference type="PANTHER" id="PTHR13114">
    <property type="entry name" value="MEDIATOR OF RNA POLYMERASE II TRANSCRIPTION SUBUNIT 17"/>
    <property type="match status" value="1"/>
</dbReference>
<evidence type="ECO:0000256" key="1">
    <source>
        <dbReference type="ARBA" id="ARBA00004123"/>
    </source>
</evidence>
<evidence type="ECO:0000256" key="3">
    <source>
        <dbReference type="ARBA" id="ARBA00023015"/>
    </source>
</evidence>
<evidence type="ECO:0000313" key="7">
    <source>
        <dbReference type="Proteomes" id="UP000275267"/>
    </source>
</evidence>
<keyword evidence="4" id="KW-0804">Transcription</keyword>
<dbReference type="EMBL" id="PQIB02000004">
    <property type="protein sequence ID" value="RLN22325.1"/>
    <property type="molecule type" value="Genomic_DNA"/>
</dbReference>
<dbReference type="AlphaFoldDB" id="A0A3L6SJK5"/>
<evidence type="ECO:0000256" key="2">
    <source>
        <dbReference type="ARBA" id="ARBA00005635"/>
    </source>
</evidence>
<protein>
    <submittedName>
        <fullName evidence="6">Mediator of RNA polymerase II transcription subunit 17</fullName>
    </submittedName>
</protein>
<dbReference type="GO" id="GO:0016592">
    <property type="term" value="C:mediator complex"/>
    <property type="evidence" value="ECO:0007669"/>
    <property type="project" value="InterPro"/>
</dbReference>
<dbReference type="InterPro" id="IPR019313">
    <property type="entry name" value="Mediator_Med17"/>
</dbReference>